<evidence type="ECO:0000256" key="3">
    <source>
        <dbReference type="ARBA" id="ARBA00022729"/>
    </source>
</evidence>
<accession>A0A2I3GBI5</accession>
<proteinExistence type="predicted"/>
<sequence length="312" mass="34894">MWVTCCKKGQTLLQRTCHGVSCCGWWFQAARSILERTARTGPSAQPLAGWTLESEALRRDMGTWLLACTCVCTCVCTFSVSGDGRGPRAGTFTCLTNNILRIDCHWSAPELELGQGFSRWLPFIRQCSCHLTISSSLSTTACPGGIRSAWWTCSTCPGDTHISSGHCILTWRLHPALDSMTTLLSYELAFKRQEEAWERAQHRDHIVGVTWLILEAFELDPGFILEARLRVRMATLEDDVTQEERYTGQWSKWSQPVCFQAPQRQGPLIPPWGRPGSTFVAVSIFLLLTGLTYLLFKLSPRLGWGPTGLVCC</sequence>
<evidence type="ECO:0000256" key="5">
    <source>
        <dbReference type="ARBA" id="ARBA00023136"/>
    </source>
</evidence>
<dbReference type="GO" id="GO:0004919">
    <property type="term" value="F:interleukin-9 receptor activity"/>
    <property type="evidence" value="ECO:0007669"/>
    <property type="project" value="TreeGrafter"/>
</dbReference>
<comment type="subcellular location">
    <subcellularLocation>
        <location evidence="1">Membrane</location>
        <topology evidence="1">Single-pass membrane protein</topology>
    </subcellularLocation>
</comment>
<reference evidence="8" key="3">
    <citation type="submission" date="2025-09" db="UniProtKB">
        <authorList>
            <consortium name="Ensembl"/>
        </authorList>
    </citation>
    <scope>IDENTIFICATION</scope>
</reference>
<evidence type="ECO:0000256" key="4">
    <source>
        <dbReference type="ARBA" id="ARBA00022989"/>
    </source>
</evidence>
<name>A0A2I3GBI5_NOMLE</name>
<dbReference type="Ensembl" id="ENSNLET00000039209.1">
    <property type="protein sequence ID" value="ENSNLEP00000028650.1"/>
    <property type="gene ID" value="ENSNLEG00000029712.1"/>
</dbReference>
<dbReference type="InterPro" id="IPR036116">
    <property type="entry name" value="FN3_sf"/>
</dbReference>
<dbReference type="STRING" id="61853.ENSNLEP00000028650"/>
<dbReference type="GO" id="GO:0019983">
    <property type="term" value="F:interleukin-9 binding"/>
    <property type="evidence" value="ECO:0007669"/>
    <property type="project" value="TreeGrafter"/>
</dbReference>
<evidence type="ECO:0000256" key="2">
    <source>
        <dbReference type="ARBA" id="ARBA00022692"/>
    </source>
</evidence>
<dbReference type="AlphaFoldDB" id="A0A2I3GBI5"/>
<dbReference type="InParanoid" id="A0A2I3GBI5"/>
<evidence type="ECO:0000256" key="7">
    <source>
        <dbReference type="SAM" id="Phobius"/>
    </source>
</evidence>
<dbReference type="GO" id="GO:0016064">
    <property type="term" value="P:immunoglobulin mediated immune response"/>
    <property type="evidence" value="ECO:0007669"/>
    <property type="project" value="TreeGrafter"/>
</dbReference>
<dbReference type="GO" id="GO:0009897">
    <property type="term" value="C:external side of plasma membrane"/>
    <property type="evidence" value="ECO:0007669"/>
    <property type="project" value="TreeGrafter"/>
</dbReference>
<keyword evidence="9" id="KW-1185">Reference proteome</keyword>
<dbReference type="InterPro" id="IPR003531">
    <property type="entry name" value="Hempt_rcpt_S_F1_CS"/>
</dbReference>
<keyword evidence="3" id="KW-0732">Signal</keyword>
<keyword evidence="4 7" id="KW-1133">Transmembrane helix</keyword>
<feature type="transmembrane region" description="Helical" evidence="7">
    <location>
        <begin position="278"/>
        <end position="296"/>
    </location>
</feature>
<dbReference type="Proteomes" id="UP000001073">
    <property type="component" value="Chromosome 8"/>
</dbReference>
<dbReference type="PANTHER" id="PTHR23037:SF29">
    <property type="entry name" value="INTERLEUKIN-9 RECEPTOR"/>
    <property type="match status" value="1"/>
</dbReference>
<evidence type="ECO:0008006" key="10">
    <source>
        <dbReference type="Google" id="ProtNLM"/>
    </source>
</evidence>
<dbReference type="GeneTree" id="ENSGT00510000049125"/>
<dbReference type="InterPro" id="IPR013783">
    <property type="entry name" value="Ig-like_fold"/>
</dbReference>
<evidence type="ECO:0000256" key="1">
    <source>
        <dbReference type="ARBA" id="ARBA00004167"/>
    </source>
</evidence>
<dbReference type="Gene3D" id="2.60.40.10">
    <property type="entry name" value="Immunoglobulins"/>
    <property type="match status" value="1"/>
</dbReference>
<keyword evidence="5 7" id="KW-0472">Membrane</keyword>
<reference evidence="8 9" key="1">
    <citation type="submission" date="2012-10" db="EMBL/GenBank/DDBJ databases">
        <authorList>
            <consortium name="Gibbon Genome Sequencing Consortium"/>
        </authorList>
    </citation>
    <scope>NUCLEOTIDE SEQUENCE [LARGE SCALE GENOMIC DNA]</scope>
</reference>
<reference evidence="8" key="2">
    <citation type="submission" date="2025-08" db="UniProtKB">
        <authorList>
            <consortium name="Ensembl"/>
        </authorList>
    </citation>
    <scope>IDENTIFICATION</scope>
</reference>
<dbReference type="OMA" id="GIRSAWW"/>
<evidence type="ECO:0000313" key="9">
    <source>
        <dbReference type="Proteomes" id="UP000001073"/>
    </source>
</evidence>
<dbReference type="SUPFAM" id="SSF49265">
    <property type="entry name" value="Fibronectin type III"/>
    <property type="match status" value="1"/>
</dbReference>
<dbReference type="PANTHER" id="PTHR23037">
    <property type="entry name" value="CYTOKINE RECEPTOR"/>
    <property type="match status" value="1"/>
</dbReference>
<dbReference type="PROSITE" id="PS01355">
    <property type="entry name" value="HEMATOPO_REC_S_F1"/>
    <property type="match status" value="1"/>
</dbReference>
<evidence type="ECO:0000256" key="6">
    <source>
        <dbReference type="ARBA" id="ARBA00023170"/>
    </source>
</evidence>
<protein>
    <recommendedName>
        <fullName evidence="10">Interleukin 9 receptor</fullName>
    </recommendedName>
</protein>
<keyword evidence="2 7" id="KW-0812">Transmembrane</keyword>
<evidence type="ECO:0000313" key="8">
    <source>
        <dbReference type="Ensembl" id="ENSNLEP00000028650.1"/>
    </source>
</evidence>
<keyword evidence="6" id="KW-0675">Receptor</keyword>
<organism evidence="8 9">
    <name type="scientific">Nomascus leucogenys</name>
    <name type="common">Northern white-cheeked gibbon</name>
    <name type="synonym">Hylobates leucogenys</name>
    <dbReference type="NCBI Taxonomy" id="61853"/>
    <lineage>
        <taxon>Eukaryota</taxon>
        <taxon>Metazoa</taxon>
        <taxon>Chordata</taxon>
        <taxon>Craniata</taxon>
        <taxon>Vertebrata</taxon>
        <taxon>Euteleostomi</taxon>
        <taxon>Mammalia</taxon>
        <taxon>Eutheria</taxon>
        <taxon>Euarchontoglires</taxon>
        <taxon>Primates</taxon>
        <taxon>Haplorrhini</taxon>
        <taxon>Catarrhini</taxon>
        <taxon>Hylobatidae</taxon>
        <taxon>Nomascus</taxon>
    </lineage>
</organism>
<dbReference type="EMBL" id="ADFV01121015">
    <property type="status" value="NOT_ANNOTATED_CDS"/>
    <property type="molecule type" value="Genomic_DNA"/>
</dbReference>